<proteinExistence type="predicted"/>
<keyword evidence="2" id="KW-1185">Reference proteome</keyword>
<dbReference type="Proteomes" id="UP001500416">
    <property type="component" value="Unassembled WGS sequence"/>
</dbReference>
<dbReference type="EMBL" id="BAAABU010000008">
    <property type="protein sequence ID" value="GAA0236316.1"/>
    <property type="molecule type" value="Genomic_DNA"/>
</dbReference>
<evidence type="ECO:0000313" key="2">
    <source>
        <dbReference type="Proteomes" id="UP001500416"/>
    </source>
</evidence>
<protein>
    <submittedName>
        <fullName evidence="1">Uncharacterized protein</fullName>
    </submittedName>
</protein>
<comment type="caution">
    <text evidence="1">The sequence shown here is derived from an EMBL/GenBank/DDBJ whole genome shotgun (WGS) entry which is preliminary data.</text>
</comment>
<accession>A0ABN0U2H9</accession>
<evidence type="ECO:0000313" key="1">
    <source>
        <dbReference type="EMBL" id="GAA0236316.1"/>
    </source>
</evidence>
<name>A0ABN0U2H9_9PSEU</name>
<gene>
    <name evidence="1" type="ORF">GCM10010492_39110</name>
</gene>
<sequence>MLALYLRRAWRHVGRGGVSDGRRVKGELGTGGSRRAGWAQAGWAQAGWAVLGWAVLGWAAVAGGGRGVGCWVGGLLGVRGMFGRVLGCRAGAFALRRAASSSLRQRSAKPEGARIAINSRHRVNIASAVNLDDLRPHE</sequence>
<reference evidence="1 2" key="1">
    <citation type="journal article" date="2019" name="Int. J. Syst. Evol. Microbiol.">
        <title>The Global Catalogue of Microorganisms (GCM) 10K type strain sequencing project: providing services to taxonomists for standard genome sequencing and annotation.</title>
        <authorList>
            <consortium name="The Broad Institute Genomics Platform"/>
            <consortium name="The Broad Institute Genome Sequencing Center for Infectious Disease"/>
            <person name="Wu L."/>
            <person name="Ma J."/>
        </authorList>
    </citation>
    <scope>NUCLEOTIDE SEQUENCE [LARGE SCALE GENOMIC DNA]</scope>
    <source>
        <strain evidence="1 2">JCM 3380</strain>
    </source>
</reference>
<organism evidence="1 2">
    <name type="scientific">Saccharothrix mutabilis subsp. mutabilis</name>
    <dbReference type="NCBI Taxonomy" id="66855"/>
    <lineage>
        <taxon>Bacteria</taxon>
        <taxon>Bacillati</taxon>
        <taxon>Actinomycetota</taxon>
        <taxon>Actinomycetes</taxon>
        <taxon>Pseudonocardiales</taxon>
        <taxon>Pseudonocardiaceae</taxon>
        <taxon>Saccharothrix</taxon>
    </lineage>
</organism>